<accession>A0A518D702</accession>
<dbReference type="InterPro" id="IPR036890">
    <property type="entry name" value="HATPase_C_sf"/>
</dbReference>
<dbReference type="Pfam" id="PF00512">
    <property type="entry name" value="HisKA"/>
    <property type="match status" value="1"/>
</dbReference>
<feature type="domain" description="Histidine kinase" evidence="9">
    <location>
        <begin position="634"/>
        <end position="851"/>
    </location>
</feature>
<dbReference type="SUPFAM" id="SSF52172">
    <property type="entry name" value="CheY-like"/>
    <property type="match status" value="1"/>
</dbReference>
<dbReference type="InterPro" id="IPR000700">
    <property type="entry name" value="PAS-assoc_C"/>
</dbReference>
<dbReference type="KEGG" id="pnd:Pla175_06210"/>
<evidence type="ECO:0000259" key="9">
    <source>
        <dbReference type="PROSITE" id="PS50109"/>
    </source>
</evidence>
<feature type="domain" description="Response regulatory" evidence="10">
    <location>
        <begin position="874"/>
        <end position="990"/>
    </location>
</feature>
<proteinExistence type="predicted"/>
<dbReference type="Gene3D" id="3.40.50.2300">
    <property type="match status" value="1"/>
</dbReference>
<dbReference type="FunFam" id="3.30.565.10:FF:000006">
    <property type="entry name" value="Sensor histidine kinase WalK"/>
    <property type="match status" value="1"/>
</dbReference>
<dbReference type="SUPFAM" id="SSF47384">
    <property type="entry name" value="Homodimeric domain of signal transducing histidine kinase"/>
    <property type="match status" value="1"/>
</dbReference>
<dbReference type="NCBIfam" id="TIGR00229">
    <property type="entry name" value="sensory_box"/>
    <property type="match status" value="2"/>
</dbReference>
<evidence type="ECO:0000259" key="10">
    <source>
        <dbReference type="PROSITE" id="PS50110"/>
    </source>
</evidence>
<dbReference type="PROSITE" id="PS50110">
    <property type="entry name" value="RESPONSE_REGULATORY"/>
    <property type="match status" value="1"/>
</dbReference>
<feature type="domain" description="PAC" evidence="12">
    <location>
        <begin position="564"/>
        <end position="616"/>
    </location>
</feature>
<dbReference type="GO" id="GO:0000155">
    <property type="term" value="F:phosphorelay sensor kinase activity"/>
    <property type="evidence" value="ECO:0007669"/>
    <property type="project" value="InterPro"/>
</dbReference>
<evidence type="ECO:0000256" key="6">
    <source>
        <dbReference type="PROSITE-ProRule" id="PRU00169"/>
    </source>
</evidence>
<dbReference type="InterPro" id="IPR000014">
    <property type="entry name" value="PAS"/>
</dbReference>
<dbReference type="SMART" id="SM00387">
    <property type="entry name" value="HATPase_c"/>
    <property type="match status" value="1"/>
</dbReference>
<feature type="transmembrane region" description="Helical" evidence="8">
    <location>
        <begin position="12"/>
        <end position="35"/>
    </location>
</feature>
<feature type="domain" description="PAS" evidence="11">
    <location>
        <begin position="488"/>
        <end position="542"/>
    </location>
</feature>
<keyword evidence="8" id="KW-0472">Membrane</keyword>
<evidence type="ECO:0000313" key="14">
    <source>
        <dbReference type="Proteomes" id="UP000317429"/>
    </source>
</evidence>
<keyword evidence="4 13" id="KW-0808">Transferase</keyword>
<dbReference type="Gene3D" id="3.30.565.10">
    <property type="entry name" value="Histidine kinase-like ATPase, C-terminal domain"/>
    <property type="match status" value="1"/>
</dbReference>
<name>A0A518D702_9BACT</name>
<keyword evidence="7" id="KW-0175">Coiled coil</keyword>
<dbReference type="InterPro" id="IPR013656">
    <property type="entry name" value="PAS_4"/>
</dbReference>
<evidence type="ECO:0000256" key="8">
    <source>
        <dbReference type="SAM" id="Phobius"/>
    </source>
</evidence>
<dbReference type="Gene3D" id="1.10.287.130">
    <property type="match status" value="1"/>
</dbReference>
<dbReference type="CDD" id="cd00130">
    <property type="entry name" value="PAS"/>
    <property type="match status" value="2"/>
</dbReference>
<sequence length="994" mass="109231">MAPASPPPVQKHFLAEPLAVSIVVVLLLVSGLLTLQGAMRLRANRESVVHTYEVLAQIDRVSTTLVDAETAQRGFLITGDESHLEPYSQSLGAIDATVADLTRLTADNPTQQELLDGLRPQIDQRLAELKEPIDVYREEGGIEAAKAAVATDIGARLMDRVRDRLAQMRQVEIDLMEDRKQRLSQTYNSSLLTTAVTTLAGLALVGGIVYLLQHNRRRAENAATAIFAERERLRVTLASIGDGVISTDRDGNVTFQNAISEGLTGWTNEEARGQPLESIFKIINEDTRETVENPGLPALREGVIMGLANHTLLISKQGSECPIDDSAAPIRTRDGAIDGAVLVFRDVTDRRAEERQQQEVAQFLGAVLDALPASVLVLDDQLNVINHNRTFEDTFGAIDRGSAAASVFEIVGGQLDVPELRALLEGLTVEGDRVQQDEVDHDFASIGRCVLRMAVRRFDSGRPGRGSVLLVLSDVTGQRRLEAMHRRLDRQMRQFLEQVKDYAIFSMDVDCRATSWNQGVQQVLGFEEKEFLGEDIRQLIFPPEAIAEGSHEAEFRTARESGDASDDRWMLRKGGERIWASGITTAIRDEDDQLIGYSKVMRDLTQRKLAQDELAELAAKLSEMDRRKNEFLATLAHELRNPLAPIKNAVQLMGLSQLDTETEELRETMARQVEQLVRLIDDLLDVSRISRGKIALRKEVVDLRSIVDAAVEASRPFIAESGQELDVVHSDADVFIDADPSRMTQVVSNLLNNSAKYSNAGSRITLETGSEDGRAFVRVTDEGIGLAADQLEGIFQMFSQVSDSLERGAAGLGIGLTLVKTLMELHGGSVTAQSEGLGLGSVFCVTLPETSKPVAADAQQPADGQAKKTARSFQVLVVEDMHALRVILARLLERLGHHVVTVENGAQALERLDSYSPQVVLSDISMPGMTGYELVRRIRARLDTSDIFCVAMTGYGQDTDREKAFEAGFNEHLIKPVDIADLETLFQRLDEGGA</sequence>
<dbReference type="CDD" id="cd00082">
    <property type="entry name" value="HisKA"/>
    <property type="match status" value="1"/>
</dbReference>
<dbReference type="Pfam" id="PF13426">
    <property type="entry name" value="PAS_9"/>
    <property type="match status" value="1"/>
</dbReference>
<dbReference type="AlphaFoldDB" id="A0A518D702"/>
<evidence type="ECO:0000256" key="5">
    <source>
        <dbReference type="ARBA" id="ARBA00022777"/>
    </source>
</evidence>
<dbReference type="Pfam" id="PF00072">
    <property type="entry name" value="Response_reg"/>
    <property type="match status" value="1"/>
</dbReference>
<dbReference type="InterPro" id="IPR011006">
    <property type="entry name" value="CheY-like_superfamily"/>
</dbReference>
<evidence type="ECO:0000259" key="11">
    <source>
        <dbReference type="PROSITE" id="PS50112"/>
    </source>
</evidence>
<dbReference type="Pfam" id="PF05227">
    <property type="entry name" value="CHASE3"/>
    <property type="match status" value="1"/>
</dbReference>
<dbReference type="PROSITE" id="PS50109">
    <property type="entry name" value="HIS_KIN"/>
    <property type="match status" value="1"/>
</dbReference>
<feature type="modified residue" description="4-aspartylphosphate" evidence="6">
    <location>
        <position position="923"/>
    </location>
</feature>
<dbReference type="RefSeq" id="WP_145281234.1">
    <property type="nucleotide sequence ID" value="NZ_CP036291.1"/>
</dbReference>
<reference evidence="13 14" key="1">
    <citation type="submission" date="2019-02" db="EMBL/GenBank/DDBJ databases">
        <title>Deep-cultivation of Planctomycetes and their phenomic and genomic characterization uncovers novel biology.</title>
        <authorList>
            <person name="Wiegand S."/>
            <person name="Jogler M."/>
            <person name="Boedeker C."/>
            <person name="Pinto D."/>
            <person name="Vollmers J."/>
            <person name="Rivas-Marin E."/>
            <person name="Kohn T."/>
            <person name="Peeters S.H."/>
            <person name="Heuer A."/>
            <person name="Rast P."/>
            <person name="Oberbeckmann S."/>
            <person name="Bunk B."/>
            <person name="Jeske O."/>
            <person name="Meyerdierks A."/>
            <person name="Storesund J.E."/>
            <person name="Kallscheuer N."/>
            <person name="Luecker S."/>
            <person name="Lage O.M."/>
            <person name="Pohl T."/>
            <person name="Merkel B.J."/>
            <person name="Hornburger P."/>
            <person name="Mueller R.-W."/>
            <person name="Bruemmer F."/>
            <person name="Labrenz M."/>
            <person name="Spormann A.M."/>
            <person name="Op den Camp H."/>
            <person name="Overmann J."/>
            <person name="Amann R."/>
            <person name="Jetten M.S.M."/>
            <person name="Mascher T."/>
            <person name="Medema M.H."/>
            <person name="Devos D.P."/>
            <person name="Kaster A.-K."/>
            <person name="Ovreas L."/>
            <person name="Rohde M."/>
            <person name="Galperin M.Y."/>
            <person name="Jogler C."/>
        </authorList>
    </citation>
    <scope>NUCLEOTIDE SEQUENCE [LARGE SCALE GENOMIC DNA]</scope>
    <source>
        <strain evidence="13 14">Pla175</strain>
    </source>
</reference>
<dbReference type="EC" id="2.7.13.3" evidence="2"/>
<evidence type="ECO:0000256" key="1">
    <source>
        <dbReference type="ARBA" id="ARBA00000085"/>
    </source>
</evidence>
<dbReference type="Gene3D" id="3.30.450.20">
    <property type="entry name" value="PAS domain"/>
    <property type="match status" value="3"/>
</dbReference>
<feature type="domain" description="PAS" evidence="11">
    <location>
        <begin position="229"/>
        <end position="302"/>
    </location>
</feature>
<keyword evidence="14" id="KW-1185">Reference proteome</keyword>
<feature type="domain" description="PAC" evidence="12">
    <location>
        <begin position="307"/>
        <end position="359"/>
    </location>
</feature>
<dbReference type="SUPFAM" id="SSF55874">
    <property type="entry name" value="ATPase domain of HSP90 chaperone/DNA topoisomerase II/histidine kinase"/>
    <property type="match status" value="1"/>
</dbReference>
<protein>
    <recommendedName>
        <fullName evidence="2">histidine kinase</fullName>
        <ecNumber evidence="2">2.7.13.3</ecNumber>
    </recommendedName>
</protein>
<dbReference type="Proteomes" id="UP000317429">
    <property type="component" value="Chromosome"/>
</dbReference>
<dbReference type="InterPro" id="IPR003594">
    <property type="entry name" value="HATPase_dom"/>
</dbReference>
<dbReference type="PRINTS" id="PR00344">
    <property type="entry name" value="BCTRLSENSOR"/>
</dbReference>
<dbReference type="InterPro" id="IPR003661">
    <property type="entry name" value="HisK_dim/P_dom"/>
</dbReference>
<dbReference type="InterPro" id="IPR007891">
    <property type="entry name" value="CHASE3"/>
</dbReference>
<evidence type="ECO:0000259" key="12">
    <source>
        <dbReference type="PROSITE" id="PS50113"/>
    </source>
</evidence>
<evidence type="ECO:0000313" key="13">
    <source>
        <dbReference type="EMBL" id="QDU87263.1"/>
    </source>
</evidence>
<evidence type="ECO:0000256" key="3">
    <source>
        <dbReference type="ARBA" id="ARBA00022553"/>
    </source>
</evidence>
<gene>
    <name evidence="13" type="primary">luxQ_3</name>
    <name evidence="13" type="ORF">Pla175_06210</name>
</gene>
<dbReference type="SMART" id="SM00448">
    <property type="entry name" value="REC"/>
    <property type="match status" value="1"/>
</dbReference>
<feature type="transmembrane region" description="Helical" evidence="8">
    <location>
        <begin position="189"/>
        <end position="212"/>
    </location>
</feature>
<dbReference type="InterPro" id="IPR005467">
    <property type="entry name" value="His_kinase_dom"/>
</dbReference>
<dbReference type="PANTHER" id="PTHR43547">
    <property type="entry name" value="TWO-COMPONENT HISTIDINE KINASE"/>
    <property type="match status" value="1"/>
</dbReference>
<dbReference type="InterPro" id="IPR004358">
    <property type="entry name" value="Sig_transdc_His_kin-like_C"/>
</dbReference>
<dbReference type="SMART" id="SM00086">
    <property type="entry name" value="PAC"/>
    <property type="match status" value="2"/>
</dbReference>
<dbReference type="InterPro" id="IPR036097">
    <property type="entry name" value="HisK_dim/P_sf"/>
</dbReference>
<keyword evidence="8" id="KW-0812">Transmembrane</keyword>
<dbReference type="InterPro" id="IPR001610">
    <property type="entry name" value="PAC"/>
</dbReference>
<evidence type="ECO:0000256" key="4">
    <source>
        <dbReference type="ARBA" id="ARBA00022679"/>
    </source>
</evidence>
<dbReference type="CDD" id="cd17580">
    <property type="entry name" value="REC_2_DhkD-like"/>
    <property type="match status" value="1"/>
</dbReference>
<dbReference type="SMART" id="SM00388">
    <property type="entry name" value="HisKA"/>
    <property type="match status" value="1"/>
</dbReference>
<keyword evidence="8" id="KW-1133">Transmembrane helix</keyword>
<dbReference type="EMBL" id="CP036291">
    <property type="protein sequence ID" value="QDU87263.1"/>
    <property type="molecule type" value="Genomic_DNA"/>
</dbReference>
<organism evidence="13 14">
    <name type="scientific">Pirellulimonas nuda</name>
    <dbReference type="NCBI Taxonomy" id="2528009"/>
    <lineage>
        <taxon>Bacteria</taxon>
        <taxon>Pseudomonadati</taxon>
        <taxon>Planctomycetota</taxon>
        <taxon>Planctomycetia</taxon>
        <taxon>Pirellulales</taxon>
        <taxon>Lacipirellulaceae</taxon>
        <taxon>Pirellulimonas</taxon>
    </lineage>
</organism>
<dbReference type="CDD" id="cd19410">
    <property type="entry name" value="HK9-like_sensor"/>
    <property type="match status" value="1"/>
</dbReference>
<dbReference type="SMART" id="SM00091">
    <property type="entry name" value="PAS"/>
    <property type="match status" value="3"/>
</dbReference>
<dbReference type="Pfam" id="PF13188">
    <property type="entry name" value="PAS_8"/>
    <property type="match status" value="1"/>
</dbReference>
<evidence type="ECO:0000256" key="7">
    <source>
        <dbReference type="SAM" id="Coils"/>
    </source>
</evidence>
<dbReference type="InterPro" id="IPR035965">
    <property type="entry name" value="PAS-like_dom_sf"/>
</dbReference>
<dbReference type="SUPFAM" id="SSF55785">
    <property type="entry name" value="PYP-like sensor domain (PAS domain)"/>
    <property type="match status" value="3"/>
</dbReference>
<dbReference type="InterPro" id="IPR001789">
    <property type="entry name" value="Sig_transdc_resp-reg_receiver"/>
</dbReference>
<keyword evidence="3 6" id="KW-0597">Phosphoprotein</keyword>
<keyword evidence="5 13" id="KW-0418">Kinase</keyword>
<dbReference type="Pfam" id="PF02518">
    <property type="entry name" value="HATPase_c"/>
    <property type="match status" value="1"/>
</dbReference>
<dbReference type="Pfam" id="PF08448">
    <property type="entry name" value="PAS_4"/>
    <property type="match status" value="1"/>
</dbReference>
<comment type="catalytic activity">
    <reaction evidence="1">
        <text>ATP + protein L-histidine = ADP + protein N-phospho-L-histidine.</text>
        <dbReference type="EC" id="2.7.13.3"/>
    </reaction>
</comment>
<feature type="coiled-coil region" evidence="7">
    <location>
        <begin position="607"/>
        <end position="675"/>
    </location>
</feature>
<evidence type="ECO:0000256" key="2">
    <source>
        <dbReference type="ARBA" id="ARBA00012438"/>
    </source>
</evidence>
<dbReference type="PANTHER" id="PTHR43547:SF2">
    <property type="entry name" value="HYBRID SIGNAL TRANSDUCTION HISTIDINE KINASE C"/>
    <property type="match status" value="1"/>
</dbReference>
<dbReference type="OrthoDB" id="3272385at2"/>
<dbReference type="PROSITE" id="PS50113">
    <property type="entry name" value="PAC"/>
    <property type="match status" value="2"/>
</dbReference>
<dbReference type="PROSITE" id="PS50112">
    <property type="entry name" value="PAS"/>
    <property type="match status" value="2"/>
</dbReference>